<accession>A0ABU9LML8</accession>
<keyword evidence="1" id="KW-0472">Membrane</keyword>
<proteinExistence type="predicted"/>
<dbReference type="EMBL" id="JBCEWA010000010">
    <property type="protein sequence ID" value="MEL5989232.1"/>
    <property type="molecule type" value="Genomic_DNA"/>
</dbReference>
<sequence>MGKKLVYGILAGAAIGAAVSLMNRETREKAVQKVTNLKTDAQYYYYNRDELKQKATEKFSKVQGIVEMVMENKDYYLEKIAEFRETPKLTEEVKIAKEVTNQGVDDVKKAEDVIHL</sequence>
<dbReference type="RefSeq" id="WP_068450907.1">
    <property type="nucleotide sequence ID" value="NZ_JALKQX010000008.1"/>
</dbReference>
<keyword evidence="1" id="KW-0812">Transmembrane</keyword>
<reference evidence="2 3" key="1">
    <citation type="submission" date="2024-04" db="EMBL/GenBank/DDBJ databases">
        <authorList>
            <person name="Wu Y.S."/>
            <person name="Zhang L."/>
        </authorList>
    </citation>
    <scope>NUCLEOTIDE SEQUENCE [LARGE SCALE GENOMIC DNA]</scope>
    <source>
        <strain evidence="2 3">KG-01</strain>
    </source>
</reference>
<feature type="transmembrane region" description="Helical" evidence="1">
    <location>
        <begin position="6"/>
        <end position="23"/>
    </location>
</feature>
<keyword evidence="3" id="KW-1185">Reference proteome</keyword>
<evidence type="ECO:0000313" key="3">
    <source>
        <dbReference type="Proteomes" id="UP001398420"/>
    </source>
</evidence>
<gene>
    <name evidence="2" type="ORF">AAF454_12535</name>
</gene>
<protein>
    <submittedName>
        <fullName evidence="2">YtxH domain-containing protein</fullName>
    </submittedName>
</protein>
<comment type="caution">
    <text evidence="2">The sequence shown here is derived from an EMBL/GenBank/DDBJ whole genome shotgun (WGS) entry which is preliminary data.</text>
</comment>
<evidence type="ECO:0000256" key="1">
    <source>
        <dbReference type="SAM" id="Phobius"/>
    </source>
</evidence>
<dbReference type="Proteomes" id="UP001398420">
    <property type="component" value="Unassembled WGS sequence"/>
</dbReference>
<organism evidence="2 3">
    <name type="scientific">Kurthia gibsonii</name>
    <dbReference type="NCBI Taxonomy" id="33946"/>
    <lineage>
        <taxon>Bacteria</taxon>
        <taxon>Bacillati</taxon>
        <taxon>Bacillota</taxon>
        <taxon>Bacilli</taxon>
        <taxon>Bacillales</taxon>
        <taxon>Caryophanaceae</taxon>
        <taxon>Kurthia</taxon>
    </lineage>
</organism>
<name>A0ABU9LML8_9BACL</name>
<evidence type="ECO:0000313" key="2">
    <source>
        <dbReference type="EMBL" id="MEL5989232.1"/>
    </source>
</evidence>
<keyword evidence="1" id="KW-1133">Transmembrane helix</keyword>